<dbReference type="AlphaFoldDB" id="B6EQ49"/>
<dbReference type="eggNOG" id="COG3170">
    <property type="taxonomic scope" value="Bacteria"/>
</dbReference>
<reference evidence="2 3" key="1">
    <citation type="journal article" date="2008" name="BMC Genomics">
        <title>The genome sequence of the fish pathogen Aliivibrio salmonicida strain LFI1238 shows extensive evidence of gene decay.</title>
        <authorList>
            <person name="Hjerde E."/>
            <person name="Lorentzen M.S."/>
            <person name="Holden M.T."/>
            <person name="Seeger K."/>
            <person name="Paulsen S."/>
            <person name="Bason N."/>
            <person name="Churcher C."/>
            <person name="Harris D."/>
            <person name="Norbertczak H."/>
            <person name="Quail M.A."/>
            <person name="Sanders S."/>
            <person name="Thurston S."/>
            <person name="Parkhill J."/>
            <person name="Willassen N.P."/>
            <person name="Thomson N.R."/>
        </authorList>
    </citation>
    <scope>NUCLEOTIDE SEQUENCE [LARGE SCALE GENOMIC DNA]</scope>
    <source>
        <strain evidence="2 3">LFI1238</strain>
    </source>
</reference>
<dbReference type="Gene3D" id="1.50.10.140">
    <property type="match status" value="1"/>
</dbReference>
<evidence type="ECO:0000313" key="3">
    <source>
        <dbReference type="Proteomes" id="UP000001730"/>
    </source>
</evidence>
<dbReference type="KEGG" id="vsa:VSAL_II0062"/>
<accession>B6EQ49</accession>
<dbReference type="EMBL" id="FM178380">
    <property type="protein sequence ID" value="CAQ80816.1"/>
    <property type="molecule type" value="Genomic_DNA"/>
</dbReference>
<dbReference type="HOGENOM" id="CLU_034087_1_0_6"/>
<dbReference type="Proteomes" id="UP000001730">
    <property type="component" value="Chromosome 2"/>
</dbReference>
<dbReference type="InterPro" id="IPR021478">
    <property type="entry name" value="DUF3131"/>
</dbReference>
<proteinExistence type="predicted"/>
<organism evidence="2 3">
    <name type="scientific">Aliivibrio salmonicida (strain LFI1238)</name>
    <name type="common">Vibrio salmonicida (strain LFI1238)</name>
    <dbReference type="NCBI Taxonomy" id="316275"/>
    <lineage>
        <taxon>Bacteria</taxon>
        <taxon>Pseudomonadati</taxon>
        <taxon>Pseudomonadota</taxon>
        <taxon>Gammaproteobacteria</taxon>
        <taxon>Vibrionales</taxon>
        <taxon>Vibrionaceae</taxon>
        <taxon>Aliivibrio</taxon>
    </lineage>
</organism>
<evidence type="ECO:0000259" key="1">
    <source>
        <dbReference type="Pfam" id="PF11329"/>
    </source>
</evidence>
<evidence type="ECO:0000313" key="2">
    <source>
        <dbReference type="EMBL" id="CAQ80816.1"/>
    </source>
</evidence>
<name>B6EQ49_ALISL</name>
<keyword evidence="3" id="KW-1185">Reference proteome</keyword>
<protein>
    <submittedName>
        <fullName evidence="2">Membrane protein</fullName>
    </submittedName>
</protein>
<gene>
    <name evidence="2" type="ordered locus">VSAL_II0062</name>
</gene>
<feature type="domain" description="DUF3131" evidence="1">
    <location>
        <begin position="111"/>
        <end position="466"/>
    </location>
</feature>
<sequence>MMGLSRVWITLIGIVLSSFTISVTAETDSPSFYGKRSVAPNETLSEQAAPTFQRRSIVMTPQIVEPEHLDERAVTDESTDLTPAFIQEDEGPHNFPIPLVLVELTRNEKLLAKKAQYYFDRNWNENTGFTDSVQGYHHVTMWDVASDISAQFSLEGLGLQSKEFTHRKLKRLLTTLLEAPLYQGKLPNREYSTKTGKPSGRYSNTKSNGNGWSALDIGRLLIWLHIIKQEKKELALLVDNIVSKWSLASSVHNKTLYGTKLRKQSEHYRQEGRLGYLQYAASGFALFGFDVSESYQKTDIDKVIIGGIPFYIDSRNMPFSTPDPYVLTRLELGEPTAWWDQLDTIYTLHKAKEKQTERLWVFGEDAMNQTPWFAYNNIFFYGKSWLSTSAGGKPIEVFQVFSNKVAFGLSVIYDDEYAERLVENVIANSLYSRSVPTGIYSDGLTNTAHNINTNSMILSALLYKRKNNSAMLHTNTKLNNKAVTVLADIKESDE</sequence>
<dbReference type="Pfam" id="PF11329">
    <property type="entry name" value="DUF3131"/>
    <property type="match status" value="1"/>
</dbReference>